<feature type="chain" id="PRO_5008098194" evidence="2">
    <location>
        <begin position="20"/>
        <end position="66"/>
    </location>
</feature>
<dbReference type="Proteomes" id="UP000078343">
    <property type="component" value="Unassembled WGS sequence"/>
</dbReference>
<evidence type="ECO:0000313" key="4">
    <source>
        <dbReference type="Proteomes" id="UP000078343"/>
    </source>
</evidence>
<evidence type="ECO:0000256" key="2">
    <source>
        <dbReference type="SAM" id="SignalP"/>
    </source>
</evidence>
<reference evidence="3 4" key="1">
    <citation type="submission" date="2016-04" db="EMBL/GenBank/DDBJ databases">
        <title>Draft genome of Fonsecaea erecta CBS 125763.</title>
        <authorList>
            <person name="Weiss V.A."/>
            <person name="Vicente V.A."/>
            <person name="Raittz R.T."/>
            <person name="Moreno L.F."/>
            <person name="De Souza E.M."/>
            <person name="Pedrosa F.O."/>
            <person name="Steffens M.B."/>
            <person name="Faoro H."/>
            <person name="Tadra-Sfeir M.Z."/>
            <person name="Najafzadeh M.J."/>
            <person name="Felipe M.S."/>
            <person name="Teixeira M."/>
            <person name="Sun J."/>
            <person name="Xi L."/>
            <person name="Gomes R."/>
            <person name="De Azevedo C.M."/>
            <person name="Salgado C.G."/>
            <person name="Da Silva M.B."/>
            <person name="Nascimento M.F."/>
            <person name="Queiroz-Telles F."/>
            <person name="Attili D.S."/>
            <person name="Gorbushina A."/>
        </authorList>
    </citation>
    <scope>NUCLEOTIDE SEQUENCE [LARGE SCALE GENOMIC DNA]</scope>
    <source>
        <strain evidence="3 4">CBS 125763</strain>
    </source>
</reference>
<feature type="region of interest" description="Disordered" evidence="1">
    <location>
        <begin position="25"/>
        <end position="66"/>
    </location>
</feature>
<protein>
    <submittedName>
        <fullName evidence="3">Uncharacterized protein</fullName>
    </submittedName>
</protein>
<comment type="caution">
    <text evidence="3">The sequence shown here is derived from an EMBL/GenBank/DDBJ whole genome shotgun (WGS) entry which is preliminary data.</text>
</comment>
<gene>
    <name evidence="3" type="ORF">AYL99_12011</name>
</gene>
<feature type="signal peptide" evidence="2">
    <location>
        <begin position="1"/>
        <end position="19"/>
    </location>
</feature>
<proteinExistence type="predicted"/>
<dbReference type="EMBL" id="LVYI01000022">
    <property type="protein sequence ID" value="OAP53792.1"/>
    <property type="molecule type" value="Genomic_DNA"/>
</dbReference>
<name>A0A178Z1W5_9EURO</name>
<dbReference type="GeneID" id="30016178"/>
<evidence type="ECO:0000313" key="3">
    <source>
        <dbReference type="EMBL" id="OAP53792.1"/>
    </source>
</evidence>
<keyword evidence="4" id="KW-1185">Reference proteome</keyword>
<dbReference type="RefSeq" id="XP_018687159.1">
    <property type="nucleotide sequence ID" value="XM_018843515.1"/>
</dbReference>
<sequence length="66" mass="7123">MKFTGILDLFLTVGVYVAAVPLPGTQASRIPPSVASIRRKSTSGTEPPSLRETRQALMAYPAPPRR</sequence>
<organism evidence="3 4">
    <name type="scientific">Fonsecaea erecta</name>
    <dbReference type="NCBI Taxonomy" id="1367422"/>
    <lineage>
        <taxon>Eukaryota</taxon>
        <taxon>Fungi</taxon>
        <taxon>Dikarya</taxon>
        <taxon>Ascomycota</taxon>
        <taxon>Pezizomycotina</taxon>
        <taxon>Eurotiomycetes</taxon>
        <taxon>Chaetothyriomycetidae</taxon>
        <taxon>Chaetothyriales</taxon>
        <taxon>Herpotrichiellaceae</taxon>
        <taxon>Fonsecaea</taxon>
    </lineage>
</organism>
<evidence type="ECO:0000256" key="1">
    <source>
        <dbReference type="SAM" id="MobiDB-lite"/>
    </source>
</evidence>
<dbReference type="AlphaFoldDB" id="A0A178Z1W5"/>
<keyword evidence="2" id="KW-0732">Signal</keyword>
<accession>A0A178Z1W5</accession>